<dbReference type="AlphaFoldDB" id="A0A9Q1DEB1"/>
<feature type="domain" description="C2H2-type" evidence="6">
    <location>
        <begin position="233"/>
        <end position="263"/>
    </location>
</feature>
<evidence type="ECO:0000313" key="7">
    <source>
        <dbReference type="EMBL" id="KAJ8267650.1"/>
    </source>
</evidence>
<keyword evidence="2" id="KW-0677">Repeat</keyword>
<feature type="region of interest" description="Disordered" evidence="5">
    <location>
        <begin position="472"/>
        <end position="555"/>
    </location>
</feature>
<gene>
    <name evidence="7" type="ORF">COCON_G00128220</name>
</gene>
<dbReference type="GO" id="GO:0044545">
    <property type="term" value="C:NSL complex"/>
    <property type="evidence" value="ECO:0007669"/>
    <property type="project" value="TreeGrafter"/>
</dbReference>
<evidence type="ECO:0000256" key="4">
    <source>
        <dbReference type="PROSITE-ProRule" id="PRU00042"/>
    </source>
</evidence>
<comment type="subcellular location">
    <subcellularLocation>
        <location evidence="1">Nucleus</location>
    </subcellularLocation>
</comment>
<evidence type="ECO:0000259" key="6">
    <source>
        <dbReference type="PROSITE" id="PS50157"/>
    </source>
</evidence>
<dbReference type="GO" id="GO:0008270">
    <property type="term" value="F:zinc ion binding"/>
    <property type="evidence" value="ECO:0007669"/>
    <property type="project" value="UniProtKB-KW"/>
</dbReference>
<dbReference type="GO" id="GO:0006357">
    <property type="term" value="P:regulation of transcription by RNA polymerase II"/>
    <property type="evidence" value="ECO:0007669"/>
    <property type="project" value="TreeGrafter"/>
</dbReference>
<keyword evidence="3" id="KW-0539">Nucleus</keyword>
<dbReference type="PROSITE" id="PS50157">
    <property type="entry name" value="ZINC_FINGER_C2H2_2"/>
    <property type="match status" value="1"/>
</dbReference>
<keyword evidence="4" id="KW-0479">Metal-binding</keyword>
<feature type="region of interest" description="Disordered" evidence="5">
    <location>
        <begin position="22"/>
        <end position="231"/>
    </location>
</feature>
<dbReference type="GO" id="GO:0005634">
    <property type="term" value="C:nucleus"/>
    <property type="evidence" value="ECO:0007669"/>
    <property type="project" value="UniProtKB-SubCell"/>
</dbReference>
<feature type="compositionally biased region" description="Basic and acidic residues" evidence="5">
    <location>
        <begin position="412"/>
        <end position="422"/>
    </location>
</feature>
<name>A0A9Q1DEB1_CONCO</name>
<dbReference type="Proteomes" id="UP001152803">
    <property type="component" value="Unassembled WGS sequence"/>
</dbReference>
<dbReference type="InterPro" id="IPR013087">
    <property type="entry name" value="Znf_C2H2_type"/>
</dbReference>
<feature type="compositionally biased region" description="Basic residues" evidence="5">
    <location>
        <begin position="324"/>
        <end position="334"/>
    </location>
</feature>
<sequence>MGASQPFCPGQQDWIALVRAATSAAKRKQCPGAEGSREKRDGRSGDEAGTPPSDEASGEEETDSAAKSAKLGSVGEGEVKLSADMPEEAKSKRERTKSSSHPSRRALLTKFRVSVAKKEEETELKEEKGNAPGTHEEGSCVGADGLRKAGVPQRFAATASTGQSGQPNQSGADPVTTPTAEAERPPIGPPSARPDLKGATRTPKLNKHSREPIMNTIKLEDPTSPHDLDHNKFKCQVSGCSKAFRKAKLLDYHLKYYHNADKEADSETGSPNRAARTRTSSASTPCTTQPEGPSNKRRRCASTSASVSPQEHPLHLDSSAVRLKPPKFGKKKRSSASISSEGTEDSLPPPLPLPPRNRSFESLHEKILKKVIEKDNYPDPGLLRLEKKVKLEDKCQPAVYFTGKKERKGQRKEREERARPLQDETEEKEEEEKEVQAAQLLRLRGWPPVLPGARLLPPEPRVPRHLHRAQRGYPLQENDLPVPPRHPVCGPDGREPLRRGVPGGLVHREPAPERGRVRAGPGLAHHGGLPGGGRHCRDRALHLPDPGGERLHDPV</sequence>
<protein>
    <recommendedName>
        <fullName evidence="6">C2H2-type domain-containing protein</fullName>
    </recommendedName>
</protein>
<feature type="region of interest" description="Disordered" evidence="5">
    <location>
        <begin position="260"/>
        <end position="359"/>
    </location>
</feature>
<organism evidence="7 8">
    <name type="scientific">Conger conger</name>
    <name type="common">Conger eel</name>
    <name type="synonym">Muraena conger</name>
    <dbReference type="NCBI Taxonomy" id="82655"/>
    <lineage>
        <taxon>Eukaryota</taxon>
        <taxon>Metazoa</taxon>
        <taxon>Chordata</taxon>
        <taxon>Craniata</taxon>
        <taxon>Vertebrata</taxon>
        <taxon>Euteleostomi</taxon>
        <taxon>Actinopterygii</taxon>
        <taxon>Neopterygii</taxon>
        <taxon>Teleostei</taxon>
        <taxon>Anguilliformes</taxon>
        <taxon>Congridae</taxon>
        <taxon>Conger</taxon>
    </lineage>
</organism>
<dbReference type="PANTHER" id="PTHR15856">
    <property type="entry name" value="PHD FINGER PROTEIN 20-RELATED"/>
    <property type="match status" value="1"/>
</dbReference>
<feature type="compositionally biased region" description="Polar residues" evidence="5">
    <location>
        <begin position="158"/>
        <end position="179"/>
    </location>
</feature>
<evidence type="ECO:0000256" key="5">
    <source>
        <dbReference type="SAM" id="MobiDB-lite"/>
    </source>
</evidence>
<evidence type="ECO:0000256" key="1">
    <source>
        <dbReference type="ARBA" id="ARBA00004123"/>
    </source>
</evidence>
<evidence type="ECO:0000256" key="2">
    <source>
        <dbReference type="ARBA" id="ARBA00022737"/>
    </source>
</evidence>
<feature type="compositionally biased region" description="Basic and acidic residues" evidence="5">
    <location>
        <begin position="77"/>
        <end position="91"/>
    </location>
</feature>
<feature type="compositionally biased region" description="Basic and acidic residues" evidence="5">
    <location>
        <begin position="506"/>
        <end position="516"/>
    </location>
</feature>
<keyword evidence="4" id="KW-0863">Zinc-finger</keyword>
<feature type="compositionally biased region" description="Basic and acidic residues" evidence="5">
    <location>
        <begin position="35"/>
        <end position="46"/>
    </location>
</feature>
<feature type="compositionally biased region" description="Acidic residues" evidence="5">
    <location>
        <begin position="423"/>
        <end position="433"/>
    </location>
</feature>
<dbReference type="InterPro" id="IPR043449">
    <property type="entry name" value="PHF20-like"/>
</dbReference>
<keyword evidence="8" id="KW-1185">Reference proteome</keyword>
<dbReference type="PROSITE" id="PS00028">
    <property type="entry name" value="ZINC_FINGER_C2H2_1"/>
    <property type="match status" value="1"/>
</dbReference>
<evidence type="ECO:0000313" key="8">
    <source>
        <dbReference type="Proteomes" id="UP001152803"/>
    </source>
</evidence>
<feature type="compositionally biased region" description="Basic and acidic residues" evidence="5">
    <location>
        <begin position="538"/>
        <end position="555"/>
    </location>
</feature>
<dbReference type="OrthoDB" id="161570at2759"/>
<feature type="region of interest" description="Disordered" evidence="5">
    <location>
        <begin position="404"/>
        <end position="436"/>
    </location>
</feature>
<feature type="compositionally biased region" description="Basic and acidic residues" evidence="5">
    <location>
        <begin position="116"/>
        <end position="138"/>
    </location>
</feature>
<comment type="caution">
    <text evidence="7">The sequence shown here is derived from an EMBL/GenBank/DDBJ whole genome shotgun (WGS) entry which is preliminary data.</text>
</comment>
<feature type="compositionally biased region" description="Low complexity" evidence="5">
    <location>
        <begin position="273"/>
        <end position="284"/>
    </location>
</feature>
<dbReference type="EMBL" id="JAFJMO010000009">
    <property type="protein sequence ID" value="KAJ8267650.1"/>
    <property type="molecule type" value="Genomic_DNA"/>
</dbReference>
<reference evidence="7" key="1">
    <citation type="journal article" date="2023" name="Science">
        <title>Genome structures resolve the early diversification of teleost fishes.</title>
        <authorList>
            <person name="Parey E."/>
            <person name="Louis A."/>
            <person name="Montfort J."/>
            <person name="Bouchez O."/>
            <person name="Roques C."/>
            <person name="Iampietro C."/>
            <person name="Lluch J."/>
            <person name="Castinel A."/>
            <person name="Donnadieu C."/>
            <person name="Desvignes T."/>
            <person name="Floi Bucao C."/>
            <person name="Jouanno E."/>
            <person name="Wen M."/>
            <person name="Mejri S."/>
            <person name="Dirks R."/>
            <person name="Jansen H."/>
            <person name="Henkel C."/>
            <person name="Chen W.J."/>
            <person name="Zahm M."/>
            <person name="Cabau C."/>
            <person name="Klopp C."/>
            <person name="Thompson A.W."/>
            <person name="Robinson-Rechavi M."/>
            <person name="Braasch I."/>
            <person name="Lecointre G."/>
            <person name="Bobe J."/>
            <person name="Postlethwait J.H."/>
            <person name="Berthelot C."/>
            <person name="Roest Crollius H."/>
            <person name="Guiguen Y."/>
        </authorList>
    </citation>
    <scope>NUCLEOTIDE SEQUENCE</scope>
    <source>
        <strain evidence="7">Concon-B</strain>
    </source>
</reference>
<dbReference type="PANTHER" id="PTHR15856:SF26">
    <property type="entry name" value="PHD FINGER PROTEIN 20-LIKE PROTEIN 1"/>
    <property type="match status" value="1"/>
</dbReference>
<proteinExistence type="predicted"/>
<evidence type="ECO:0000256" key="3">
    <source>
        <dbReference type="ARBA" id="ARBA00023242"/>
    </source>
</evidence>
<accession>A0A9Q1DEB1</accession>
<feature type="compositionally biased region" description="Basic and acidic residues" evidence="5">
    <location>
        <begin position="218"/>
        <end position="231"/>
    </location>
</feature>
<keyword evidence="4" id="KW-0862">Zinc</keyword>
<dbReference type="Gene3D" id="3.30.160.60">
    <property type="entry name" value="Classic Zinc Finger"/>
    <property type="match status" value="1"/>
</dbReference>